<feature type="chain" id="PRO_5025381595" evidence="1">
    <location>
        <begin position="19"/>
        <end position="218"/>
    </location>
</feature>
<dbReference type="EMBL" id="ML991788">
    <property type="protein sequence ID" value="KAF2235884.1"/>
    <property type="molecule type" value="Genomic_DNA"/>
</dbReference>
<keyword evidence="3" id="KW-1185">Reference proteome</keyword>
<keyword evidence="2" id="KW-0560">Oxidoreductase</keyword>
<proteinExistence type="predicted"/>
<keyword evidence="1" id="KW-0732">Signal</keyword>
<dbReference type="Gene3D" id="2.70.50.70">
    <property type="match status" value="1"/>
</dbReference>
<reference evidence="2" key="1">
    <citation type="journal article" date="2020" name="Stud. Mycol.">
        <title>101 Dothideomycetes genomes: a test case for predicting lifestyles and emergence of pathogens.</title>
        <authorList>
            <person name="Haridas S."/>
            <person name="Albert R."/>
            <person name="Binder M."/>
            <person name="Bloem J."/>
            <person name="Labutti K."/>
            <person name="Salamov A."/>
            <person name="Andreopoulos B."/>
            <person name="Baker S."/>
            <person name="Barry K."/>
            <person name="Bills G."/>
            <person name="Bluhm B."/>
            <person name="Cannon C."/>
            <person name="Castanera R."/>
            <person name="Culley D."/>
            <person name="Daum C."/>
            <person name="Ezra D."/>
            <person name="Gonzalez J."/>
            <person name="Henrissat B."/>
            <person name="Kuo A."/>
            <person name="Liang C."/>
            <person name="Lipzen A."/>
            <person name="Lutzoni F."/>
            <person name="Magnuson J."/>
            <person name="Mondo S."/>
            <person name="Nolan M."/>
            <person name="Ohm R."/>
            <person name="Pangilinan J."/>
            <person name="Park H.-J."/>
            <person name="Ramirez L."/>
            <person name="Alfaro M."/>
            <person name="Sun H."/>
            <person name="Tritt A."/>
            <person name="Yoshinaga Y."/>
            <person name="Zwiers L.-H."/>
            <person name="Turgeon B."/>
            <person name="Goodwin S."/>
            <person name="Spatafora J."/>
            <person name="Crous P."/>
            <person name="Grigoriev I."/>
        </authorList>
    </citation>
    <scope>NUCLEOTIDE SEQUENCE</scope>
    <source>
        <strain evidence="2">Tuck. ex Michener</strain>
    </source>
</reference>
<accession>A0A6A6HCM9</accession>
<dbReference type="GO" id="GO:0004497">
    <property type="term" value="F:monooxygenase activity"/>
    <property type="evidence" value="ECO:0007669"/>
    <property type="project" value="UniProtKB-KW"/>
</dbReference>
<dbReference type="OrthoDB" id="2342176at2759"/>
<dbReference type="PANTHER" id="PTHR36182">
    <property type="entry name" value="PROTEIN, PUTATIVE (AFU_ORTHOLOGUE AFUA_6G10930)-RELATED"/>
    <property type="match status" value="1"/>
</dbReference>
<evidence type="ECO:0000313" key="3">
    <source>
        <dbReference type="Proteomes" id="UP000800092"/>
    </source>
</evidence>
<feature type="signal peptide" evidence="1">
    <location>
        <begin position="1"/>
        <end position="18"/>
    </location>
</feature>
<evidence type="ECO:0000313" key="2">
    <source>
        <dbReference type="EMBL" id="KAF2235884.1"/>
    </source>
</evidence>
<organism evidence="2 3">
    <name type="scientific">Viridothelium virens</name>
    <name type="common">Speckled blister lichen</name>
    <name type="synonym">Trypethelium virens</name>
    <dbReference type="NCBI Taxonomy" id="1048519"/>
    <lineage>
        <taxon>Eukaryota</taxon>
        <taxon>Fungi</taxon>
        <taxon>Dikarya</taxon>
        <taxon>Ascomycota</taxon>
        <taxon>Pezizomycotina</taxon>
        <taxon>Dothideomycetes</taxon>
        <taxon>Dothideomycetes incertae sedis</taxon>
        <taxon>Trypetheliales</taxon>
        <taxon>Trypetheliaceae</taxon>
        <taxon>Viridothelium</taxon>
    </lineage>
</organism>
<dbReference type="Proteomes" id="UP000800092">
    <property type="component" value="Unassembled WGS sequence"/>
</dbReference>
<dbReference type="PANTHER" id="PTHR36182:SF2">
    <property type="entry name" value="LYTIC POLYSACCHARIDE MONOOXYGENASE"/>
    <property type="match status" value="1"/>
</dbReference>
<name>A0A6A6HCM9_VIRVR</name>
<sequence length="218" mass="23250">MKTATFASMLGFAVVTQAHMIMQNPTPITSNAVKDPLESSGANFPCHGQSLAPSGGAAWSVGSTQNLSFQVNTAVHGGGSCQVSITYETDAEKVKDPANWYVIHSIEGGCPAIAKGNLNSATECGSMGQTECVNSFPFELPKELKNGQATMAWTWSNTIGNREFYMDCAYVDVSGGSDQLGSLPNMYVGNLQDVAGSCTNKEESNVKYPQPGQYRLWL</sequence>
<protein>
    <submittedName>
        <fullName evidence="2">Lytic polysaccharide monooxygenase</fullName>
    </submittedName>
</protein>
<dbReference type="AlphaFoldDB" id="A0A6A6HCM9"/>
<evidence type="ECO:0000256" key="1">
    <source>
        <dbReference type="SAM" id="SignalP"/>
    </source>
</evidence>
<gene>
    <name evidence="2" type="ORF">EV356DRAFT_88891</name>
</gene>
<keyword evidence="2" id="KW-0503">Monooxygenase</keyword>